<feature type="domain" description="NAD-dependent epimerase/dehydratase" evidence="1">
    <location>
        <begin position="81"/>
        <end position="218"/>
    </location>
</feature>
<dbReference type="PANTHER" id="PTHR43245">
    <property type="entry name" value="BIFUNCTIONAL POLYMYXIN RESISTANCE PROTEIN ARNA"/>
    <property type="match status" value="1"/>
</dbReference>
<organism evidence="2 3">
    <name type="scientific">Roseateles violae</name>
    <dbReference type="NCBI Taxonomy" id="3058042"/>
    <lineage>
        <taxon>Bacteria</taxon>
        <taxon>Pseudomonadati</taxon>
        <taxon>Pseudomonadota</taxon>
        <taxon>Betaproteobacteria</taxon>
        <taxon>Burkholderiales</taxon>
        <taxon>Sphaerotilaceae</taxon>
        <taxon>Roseateles</taxon>
    </lineage>
</organism>
<dbReference type="SUPFAM" id="SSF51735">
    <property type="entry name" value="NAD(P)-binding Rossmann-fold domains"/>
    <property type="match status" value="1"/>
</dbReference>
<dbReference type="EMBL" id="JAUHHC010000004">
    <property type="protein sequence ID" value="MDN3921822.1"/>
    <property type="molecule type" value="Genomic_DNA"/>
</dbReference>
<keyword evidence="3" id="KW-1185">Reference proteome</keyword>
<comment type="caution">
    <text evidence="2">The sequence shown here is derived from an EMBL/GenBank/DDBJ whole genome shotgun (WGS) entry which is preliminary data.</text>
</comment>
<evidence type="ECO:0000259" key="1">
    <source>
        <dbReference type="Pfam" id="PF01370"/>
    </source>
</evidence>
<dbReference type="InterPro" id="IPR050177">
    <property type="entry name" value="Lipid_A_modif_metabolic_enz"/>
</dbReference>
<dbReference type="InterPro" id="IPR036291">
    <property type="entry name" value="NAD(P)-bd_dom_sf"/>
</dbReference>
<dbReference type="Proteomes" id="UP001228044">
    <property type="component" value="Unassembled WGS sequence"/>
</dbReference>
<reference evidence="2 3" key="1">
    <citation type="submission" date="2023-06" db="EMBL/GenBank/DDBJ databases">
        <title>Pelomonas sp. PFR6 16S ribosomal RNA gene Genome sequencing and assembly.</title>
        <authorList>
            <person name="Woo H."/>
        </authorList>
    </citation>
    <scope>NUCLEOTIDE SEQUENCE [LARGE SCALE GENOMIC DNA]</scope>
    <source>
        <strain evidence="2 3">PFR6</strain>
    </source>
</reference>
<evidence type="ECO:0000313" key="2">
    <source>
        <dbReference type="EMBL" id="MDN3921822.1"/>
    </source>
</evidence>
<protein>
    <submittedName>
        <fullName evidence="2">NAD-dependent epimerase/dehydratase family protein</fullName>
    </submittedName>
</protein>
<name>A0ABT8DU61_9BURK</name>
<proteinExistence type="predicted"/>
<dbReference type="PANTHER" id="PTHR43245:SF13">
    <property type="entry name" value="UDP-D-APIOSE_UDP-D-XYLOSE SYNTHASE 2"/>
    <property type="match status" value="1"/>
</dbReference>
<sequence>MKLLILGGTRFVGRHLVEAALAAGHAPTLFNRGQTAATLFPGLPALRGDRRVDLSALAHGEWDAVIDCCGYLPGEVERSAALLRERVGRYLFISSISAYAGFAAPNDETSPLGVLADPDTELVDGASYGPLKAACEQQVRRHFGEQRSLLIRPGLVVGPHDPTQRFSYWPARFALAADGGPLLLPGRPGDALQWIDARDLARFAIGALEAGRHGAFNVVSTPGQFSRGDLVEACMVASGRRPQAVWVDDARLLALGAKPWTELPLWLPAEGEFATLMRSANAKALAAGLRLRPMAQTVADTLAWWRGLPPQQQRFDKAGLSREREAQLLAAARR</sequence>
<evidence type="ECO:0000313" key="3">
    <source>
        <dbReference type="Proteomes" id="UP001228044"/>
    </source>
</evidence>
<dbReference type="Gene3D" id="3.40.50.720">
    <property type="entry name" value="NAD(P)-binding Rossmann-like Domain"/>
    <property type="match status" value="1"/>
</dbReference>
<dbReference type="RefSeq" id="WP_290360128.1">
    <property type="nucleotide sequence ID" value="NZ_JAUHHC010000004.1"/>
</dbReference>
<gene>
    <name evidence="2" type="ORF">QWJ38_16150</name>
</gene>
<dbReference type="InterPro" id="IPR001509">
    <property type="entry name" value="Epimerase_deHydtase"/>
</dbReference>
<accession>A0ABT8DU61</accession>
<dbReference type="Pfam" id="PF01370">
    <property type="entry name" value="Epimerase"/>
    <property type="match status" value="1"/>
</dbReference>